<dbReference type="KEGG" id="ncu:F0U83_02715"/>
<dbReference type="PANTHER" id="PTHR11712">
    <property type="entry name" value="POLYKETIDE SYNTHASE-RELATED"/>
    <property type="match status" value="1"/>
</dbReference>
<dbReference type="SMART" id="SM00825">
    <property type="entry name" value="PKS_KS"/>
    <property type="match status" value="1"/>
</dbReference>
<comment type="pathway">
    <text evidence="1">Lipid metabolism; fatty acid biosynthesis.</text>
</comment>
<dbReference type="GO" id="GO:0006633">
    <property type="term" value="P:fatty acid biosynthetic process"/>
    <property type="evidence" value="ECO:0007669"/>
    <property type="project" value="TreeGrafter"/>
</dbReference>
<organism evidence="6 7">
    <name type="scientific">Neptunomonas concharum</name>
    <dbReference type="NCBI Taxonomy" id="1031538"/>
    <lineage>
        <taxon>Bacteria</taxon>
        <taxon>Pseudomonadati</taxon>
        <taxon>Pseudomonadota</taxon>
        <taxon>Gammaproteobacteria</taxon>
        <taxon>Oceanospirillales</taxon>
        <taxon>Oceanospirillaceae</taxon>
        <taxon>Neptunomonas</taxon>
    </lineage>
</organism>
<gene>
    <name evidence="6" type="ORF">F0U83_02715</name>
</gene>
<name>A0A5P1R8T7_9GAMM</name>
<evidence type="ECO:0000259" key="5">
    <source>
        <dbReference type="PROSITE" id="PS52004"/>
    </source>
</evidence>
<dbReference type="RefSeq" id="WP_138986409.1">
    <property type="nucleotide sequence ID" value="NZ_CP043869.1"/>
</dbReference>
<dbReference type="CDD" id="cd00828">
    <property type="entry name" value="elong_cond_enzymes"/>
    <property type="match status" value="1"/>
</dbReference>
<evidence type="ECO:0000256" key="2">
    <source>
        <dbReference type="ARBA" id="ARBA00008467"/>
    </source>
</evidence>
<dbReference type="InterPro" id="IPR016039">
    <property type="entry name" value="Thiolase-like"/>
</dbReference>
<keyword evidence="3 4" id="KW-0808">Transferase</keyword>
<evidence type="ECO:0000256" key="3">
    <source>
        <dbReference type="ARBA" id="ARBA00022679"/>
    </source>
</evidence>
<dbReference type="InterPro" id="IPR000794">
    <property type="entry name" value="Beta-ketoacyl_synthase"/>
</dbReference>
<feature type="domain" description="Ketosynthase family 3 (KS3)" evidence="5">
    <location>
        <begin position="156"/>
        <end position="550"/>
    </location>
</feature>
<dbReference type="AlphaFoldDB" id="A0A5P1R8T7"/>
<dbReference type="Pfam" id="PF00109">
    <property type="entry name" value="ketoacyl-synt"/>
    <property type="match status" value="1"/>
</dbReference>
<sequence length="641" mass="69315">MSHLPLIVGFGGINPAGRSSFHHAYRRLILDKLDAKSQQETLLGLATLTGLASFKDGTYMTQAGESCSVEDLLENIKEQLLASTLIRKIEPETFDTEQVMFNKPATISESAGKYFEFSLRKRQLPTVIPANWTLTENAGQTVNIRIEGNLDVIFPDSKKAQVKAAGQLPSGFKPGKLYQSRNHPRNLQMTIFAASDALNASGIPFEEIMNHIAPDQLAVYASNSIGQLDDFGFGGLTKYPALGKRTSSKQMPLGYAQMPADFVNAYILGNVGTTGGALGACATFLYNLRSGVQDIRSGKRKVVLVGGSDAPVTPEVIEGFRAMGALAEDKDLLALDNITTLSDEDYRKACRPFGNNCGFTIGESSQFILLMSDDLALEMGAEIYGAVPEVFVNADGHKKSISAPGIGNYITLGKAASLVKTMLGEQSLRKRSFVQAHGTSTPQNRVTESHVINEIATAFQIDAWPVAAIKCYLGHSQGTAGGDQLTTSLGTWQYGYIPGIATTSEIASDVHQSHLRFSQSHIEVGTEGMDSVILNSKGFGGNNASAPIIAPHVTHKLLASKHGSEKMASWQDKRSGVLEAAMAYDQHAIRGEAKPIYRYDHNVLEGYDLEISSTSIKLPGYSHSISLEMDNPFDDFSIFDK</sequence>
<dbReference type="SUPFAM" id="SSF53901">
    <property type="entry name" value="Thiolase-like"/>
    <property type="match status" value="2"/>
</dbReference>
<evidence type="ECO:0000313" key="7">
    <source>
        <dbReference type="Proteomes" id="UP000324760"/>
    </source>
</evidence>
<dbReference type="GO" id="GO:0005829">
    <property type="term" value="C:cytosol"/>
    <property type="evidence" value="ECO:0007669"/>
    <property type="project" value="TreeGrafter"/>
</dbReference>
<dbReference type="Pfam" id="PF02801">
    <property type="entry name" value="Ketoacyl-synt_C"/>
    <property type="match status" value="1"/>
</dbReference>
<accession>A0A5P1R8T7</accession>
<dbReference type="InterPro" id="IPR014030">
    <property type="entry name" value="Ketoacyl_synth_N"/>
</dbReference>
<dbReference type="OrthoDB" id="9784825at2"/>
<comment type="similarity">
    <text evidence="2 4">Belongs to the thiolase-like superfamily. Beta-ketoacyl-ACP synthases family.</text>
</comment>
<dbReference type="Proteomes" id="UP000324760">
    <property type="component" value="Chromosome"/>
</dbReference>
<keyword evidence="7" id="KW-1185">Reference proteome</keyword>
<dbReference type="PANTHER" id="PTHR11712:SF336">
    <property type="entry name" value="3-OXOACYL-[ACYL-CARRIER-PROTEIN] SYNTHASE, MITOCHONDRIAL"/>
    <property type="match status" value="1"/>
</dbReference>
<reference evidence="6 7" key="1">
    <citation type="journal article" date="2019" name="Biochem. Eng. J.">
        <title>Metabolic engineering of the marine bacteria Neptunomonas concharum for the production of acetoin and meso-2,3-butanediol from acetate.</title>
        <authorList>
            <person name="Li W."/>
            <person name="Pu N."/>
            <person name="Liu C.-X."/>
            <person name="Yuan Q.-P."/>
            <person name="Li Z.-J."/>
        </authorList>
    </citation>
    <scope>NUCLEOTIDE SEQUENCE [LARGE SCALE GENOMIC DNA]</scope>
    <source>
        <strain evidence="6 7">JCM17730</strain>
    </source>
</reference>
<dbReference type="InterPro" id="IPR020841">
    <property type="entry name" value="PKS_Beta-ketoAc_synthase_dom"/>
</dbReference>
<dbReference type="PROSITE" id="PS52004">
    <property type="entry name" value="KS3_2"/>
    <property type="match status" value="1"/>
</dbReference>
<protein>
    <submittedName>
        <fullName evidence="6">Beta-ketoacyl synthase</fullName>
    </submittedName>
</protein>
<evidence type="ECO:0000256" key="4">
    <source>
        <dbReference type="RuleBase" id="RU003694"/>
    </source>
</evidence>
<dbReference type="EMBL" id="CP043869">
    <property type="protein sequence ID" value="QEQ95705.1"/>
    <property type="molecule type" value="Genomic_DNA"/>
</dbReference>
<evidence type="ECO:0000313" key="6">
    <source>
        <dbReference type="EMBL" id="QEQ95705.1"/>
    </source>
</evidence>
<dbReference type="InterPro" id="IPR014031">
    <property type="entry name" value="Ketoacyl_synth_C"/>
</dbReference>
<dbReference type="InterPro" id="IPR047224">
    <property type="entry name" value="FAS_alpha_su_C"/>
</dbReference>
<evidence type="ECO:0000256" key="1">
    <source>
        <dbReference type="ARBA" id="ARBA00005194"/>
    </source>
</evidence>
<dbReference type="GO" id="GO:0004315">
    <property type="term" value="F:3-oxoacyl-[acyl-carrier-protein] synthase activity"/>
    <property type="evidence" value="ECO:0007669"/>
    <property type="project" value="TreeGrafter"/>
</dbReference>
<dbReference type="Gene3D" id="3.40.47.10">
    <property type="match status" value="1"/>
</dbReference>
<proteinExistence type="inferred from homology"/>